<name>A0ABU6JV21_9GAMM</name>
<organism evidence="2 3">
    <name type="scientific">Brenneria populi</name>
    <dbReference type="NCBI Taxonomy" id="1505588"/>
    <lineage>
        <taxon>Bacteria</taxon>
        <taxon>Pseudomonadati</taxon>
        <taxon>Pseudomonadota</taxon>
        <taxon>Gammaproteobacteria</taxon>
        <taxon>Enterobacterales</taxon>
        <taxon>Pectobacteriaceae</taxon>
        <taxon>Brenneria</taxon>
    </lineage>
</organism>
<feature type="transmembrane region" description="Helical" evidence="1">
    <location>
        <begin position="58"/>
        <end position="79"/>
    </location>
</feature>
<accession>A0ABU6JV21</accession>
<keyword evidence="1" id="KW-0812">Transmembrane</keyword>
<dbReference type="Pfam" id="PF12084">
    <property type="entry name" value="DUF3561"/>
    <property type="match status" value="1"/>
</dbReference>
<reference evidence="2 3" key="1">
    <citation type="journal article" date="2017" name="Int. J. Syst. Evol. Microbiol.">
        <title>Brenneria populi subsp. brevivirga subsp. nov. isolated from symptomatic bark of Populus x euramericana canker, and description of Brenneria populi subsp. populi subsp. nov.</title>
        <authorList>
            <person name="Zheng M.H."/>
            <person name="Piao C.G."/>
            <person name="Xue H."/>
            <person name="Guo M.W."/>
            <person name="Li Y."/>
        </authorList>
    </citation>
    <scope>NUCLEOTIDE SEQUENCE [LARGE SCALE GENOMIC DNA]</scope>
    <source>
        <strain evidence="2 3">D9-5</strain>
    </source>
</reference>
<gene>
    <name evidence="2" type="ORF">VSX58_18040</name>
</gene>
<dbReference type="NCBIfam" id="NF008001">
    <property type="entry name" value="PRK10726.1"/>
    <property type="match status" value="1"/>
</dbReference>
<dbReference type="EMBL" id="JAYWTM010000022">
    <property type="protein sequence ID" value="MEC5344497.1"/>
    <property type="molecule type" value="Genomic_DNA"/>
</dbReference>
<dbReference type="Proteomes" id="UP001309705">
    <property type="component" value="Unassembled WGS sequence"/>
</dbReference>
<feature type="transmembrane region" description="Helical" evidence="1">
    <location>
        <begin position="21"/>
        <end position="46"/>
    </location>
</feature>
<proteinExistence type="predicted"/>
<comment type="caution">
    <text evidence="2">The sequence shown here is derived from an EMBL/GenBank/DDBJ whole genome shotgun (WGS) entry which is preliminary data.</text>
</comment>
<keyword evidence="1" id="KW-1133">Transmembrane helix</keyword>
<dbReference type="RefSeq" id="WP_327619298.1">
    <property type="nucleotide sequence ID" value="NZ_JAYWTM010000022.1"/>
</dbReference>
<dbReference type="InterPro" id="IPR022721">
    <property type="entry name" value="DUF3561"/>
</dbReference>
<keyword evidence="1" id="KW-0472">Membrane</keyword>
<evidence type="ECO:0000313" key="2">
    <source>
        <dbReference type="EMBL" id="MEC5344497.1"/>
    </source>
</evidence>
<feature type="transmembrane region" description="Helical" evidence="1">
    <location>
        <begin position="86"/>
        <end position="108"/>
    </location>
</feature>
<sequence>MQNVTQLTVVKTGAIRDDDDGVSYLFLGICAGFSFYCLAFAIPFLVYGANTAFFLMLYTWPFFLALMPLSIIIGVAFCFMLAQRIWYALSATGLSVICLFCLVFSFLAGW</sequence>
<evidence type="ECO:0000256" key="1">
    <source>
        <dbReference type="SAM" id="Phobius"/>
    </source>
</evidence>
<protein>
    <submittedName>
        <fullName evidence="2">DUF3561 family protein</fullName>
    </submittedName>
</protein>
<evidence type="ECO:0000313" key="3">
    <source>
        <dbReference type="Proteomes" id="UP001309705"/>
    </source>
</evidence>
<keyword evidence="3" id="KW-1185">Reference proteome</keyword>